<dbReference type="FunFam" id="3.40.50.720:FF:000009">
    <property type="entry name" value="Fatty oxidation complex, alpha subunit"/>
    <property type="match status" value="1"/>
</dbReference>
<dbReference type="PROSITE" id="PS00166">
    <property type="entry name" value="ENOYL_COA_HYDRATASE"/>
    <property type="match status" value="1"/>
</dbReference>
<evidence type="ECO:0000313" key="17">
    <source>
        <dbReference type="EMBL" id="SAI72562.1"/>
    </source>
</evidence>
<evidence type="ECO:0000256" key="3">
    <source>
        <dbReference type="ARBA" id="ARBA00008750"/>
    </source>
</evidence>
<dbReference type="EMBL" id="LT546645">
    <property type="protein sequence ID" value="SAI72562.1"/>
    <property type="molecule type" value="Genomic_DNA"/>
</dbReference>
<evidence type="ECO:0000256" key="9">
    <source>
        <dbReference type="ARBA" id="ARBA00023140"/>
    </source>
</evidence>
<protein>
    <submittedName>
        <fullName evidence="17">Fatty oxidation complex alpha subunit</fullName>
        <ecNumber evidence="17">1.1.1.35</ecNumber>
    </submittedName>
</protein>
<feature type="domain" description="3-hydroxyacyl-CoA dehydrogenase C-terminal" evidence="15">
    <location>
        <begin position="476"/>
        <end position="568"/>
    </location>
</feature>
<dbReference type="GO" id="GO:0070403">
    <property type="term" value="F:NAD+ binding"/>
    <property type="evidence" value="ECO:0007669"/>
    <property type="project" value="InterPro"/>
</dbReference>
<dbReference type="Pfam" id="PF02737">
    <property type="entry name" value="3HCDH_N"/>
    <property type="match status" value="1"/>
</dbReference>
<dbReference type="Proteomes" id="UP000076825">
    <property type="component" value="Chromosome 1"/>
</dbReference>
<evidence type="ECO:0000256" key="8">
    <source>
        <dbReference type="ARBA" id="ARBA00023098"/>
    </source>
</evidence>
<keyword evidence="7" id="KW-0520">NAD</keyword>
<comment type="similarity">
    <text evidence="3">In the N-terminal section; belongs to the enoyl-CoA hydratase/isomerase family.</text>
</comment>
<dbReference type="SUPFAM" id="SSF52096">
    <property type="entry name" value="ClpP/crotonase"/>
    <property type="match status" value="1"/>
</dbReference>
<evidence type="ECO:0000256" key="13">
    <source>
        <dbReference type="ARBA" id="ARBA00049556"/>
    </source>
</evidence>
<keyword evidence="8" id="KW-0443">Lipid metabolism</keyword>
<dbReference type="InterPro" id="IPR029045">
    <property type="entry name" value="ClpP/crotonase-like_dom_sf"/>
</dbReference>
<keyword evidence="4" id="KW-0276">Fatty acid metabolism</keyword>
<dbReference type="InterPro" id="IPR008927">
    <property type="entry name" value="6-PGluconate_DH-like_C_sf"/>
</dbReference>
<keyword evidence="10" id="KW-0413">Isomerase</keyword>
<evidence type="ECO:0000256" key="7">
    <source>
        <dbReference type="ARBA" id="ARBA00023027"/>
    </source>
</evidence>
<dbReference type="Pfam" id="PF00725">
    <property type="entry name" value="3HCDH"/>
    <property type="match status" value="2"/>
</dbReference>
<keyword evidence="11" id="KW-0456">Lyase</keyword>
<dbReference type="Gene3D" id="1.10.1040.50">
    <property type="match status" value="1"/>
</dbReference>
<dbReference type="GO" id="GO:0004300">
    <property type="term" value="F:enoyl-CoA hydratase activity"/>
    <property type="evidence" value="ECO:0007669"/>
    <property type="project" value="UniProtKB-ARBA"/>
</dbReference>
<keyword evidence="6 17" id="KW-0560">Oxidoreductase</keyword>
<evidence type="ECO:0000256" key="11">
    <source>
        <dbReference type="ARBA" id="ARBA00023239"/>
    </source>
</evidence>
<evidence type="ECO:0000259" key="15">
    <source>
        <dbReference type="Pfam" id="PF00725"/>
    </source>
</evidence>
<evidence type="ECO:0000259" key="16">
    <source>
        <dbReference type="Pfam" id="PF02737"/>
    </source>
</evidence>
<dbReference type="GO" id="GO:0016853">
    <property type="term" value="F:isomerase activity"/>
    <property type="evidence" value="ECO:0007669"/>
    <property type="project" value="UniProtKB-KW"/>
</dbReference>
<evidence type="ECO:0000256" key="12">
    <source>
        <dbReference type="ARBA" id="ARBA00023268"/>
    </source>
</evidence>
<organism evidence="17 18">
    <name type="scientific">Bordetella trematum</name>
    <dbReference type="NCBI Taxonomy" id="123899"/>
    <lineage>
        <taxon>Bacteria</taxon>
        <taxon>Pseudomonadati</taxon>
        <taxon>Pseudomonadota</taxon>
        <taxon>Betaproteobacteria</taxon>
        <taxon>Burkholderiales</taxon>
        <taxon>Alcaligenaceae</taxon>
        <taxon>Bordetella</taxon>
    </lineage>
</organism>
<dbReference type="InterPro" id="IPR006108">
    <property type="entry name" value="3HC_DH_C"/>
</dbReference>
<dbReference type="CDD" id="cd06558">
    <property type="entry name" value="crotonase-like"/>
    <property type="match status" value="1"/>
</dbReference>
<keyword evidence="9" id="KW-0576">Peroxisome</keyword>
<evidence type="ECO:0000256" key="10">
    <source>
        <dbReference type="ARBA" id="ARBA00023235"/>
    </source>
</evidence>
<dbReference type="OrthoDB" id="5287258at2"/>
<dbReference type="PANTHER" id="PTHR23309">
    <property type="entry name" value="3-HYDROXYACYL-COA DEHYROGENASE"/>
    <property type="match status" value="1"/>
</dbReference>
<evidence type="ECO:0000256" key="1">
    <source>
        <dbReference type="ARBA" id="ARBA00004275"/>
    </source>
</evidence>
<proteinExistence type="inferred from homology"/>
<keyword evidence="5" id="KW-0442">Lipid degradation</keyword>
<name>A0A157SQ72_9BORD</name>
<accession>A0A157SQ72</accession>
<evidence type="ECO:0000256" key="6">
    <source>
        <dbReference type="ARBA" id="ARBA00023002"/>
    </source>
</evidence>
<dbReference type="SUPFAM" id="SSF51735">
    <property type="entry name" value="NAD(P)-binding Rossmann-fold domains"/>
    <property type="match status" value="1"/>
</dbReference>
<evidence type="ECO:0000256" key="4">
    <source>
        <dbReference type="ARBA" id="ARBA00022832"/>
    </source>
</evidence>
<dbReference type="UniPathway" id="UPA00659"/>
<evidence type="ECO:0000256" key="14">
    <source>
        <dbReference type="RuleBase" id="RU003707"/>
    </source>
</evidence>
<gene>
    <name evidence="17" type="primary">fadB1_2</name>
    <name evidence="17" type="ORF">SAMEA3906487_03267</name>
</gene>
<dbReference type="GeneID" id="56589493"/>
<evidence type="ECO:0000313" key="18">
    <source>
        <dbReference type="Proteomes" id="UP000076825"/>
    </source>
</evidence>
<dbReference type="GO" id="GO:0003857">
    <property type="term" value="F:(3S)-3-hydroxyacyl-CoA dehydrogenase (NAD+) activity"/>
    <property type="evidence" value="ECO:0007669"/>
    <property type="project" value="UniProtKB-EC"/>
</dbReference>
<dbReference type="RefSeq" id="WP_063492265.1">
    <property type="nucleotide sequence ID" value="NZ_CP016340.1"/>
</dbReference>
<dbReference type="STRING" id="123899.SAMEA3906487_03267"/>
<dbReference type="FunFam" id="1.10.1040.50:FF:000006">
    <property type="entry name" value="Peroxisomal bifunctional enzyme"/>
    <property type="match status" value="1"/>
</dbReference>
<keyword evidence="18" id="KW-1185">Reference proteome</keyword>
<dbReference type="InterPro" id="IPR001753">
    <property type="entry name" value="Enoyl-CoA_hydra/iso"/>
</dbReference>
<dbReference type="EC" id="1.1.1.35" evidence="17"/>
<dbReference type="InterPro" id="IPR018376">
    <property type="entry name" value="Enoyl-CoA_hyd/isom_CS"/>
</dbReference>
<keyword evidence="12" id="KW-0511">Multifunctional enzyme</keyword>
<evidence type="ECO:0000256" key="5">
    <source>
        <dbReference type="ARBA" id="ARBA00022963"/>
    </source>
</evidence>
<dbReference type="Pfam" id="PF00378">
    <property type="entry name" value="ECH_1"/>
    <property type="match status" value="1"/>
</dbReference>
<comment type="subcellular location">
    <subcellularLocation>
        <location evidence="1">Peroxisome</location>
    </subcellularLocation>
</comment>
<dbReference type="InterPro" id="IPR036291">
    <property type="entry name" value="NAD(P)-bd_dom_sf"/>
</dbReference>
<comment type="catalytic activity">
    <reaction evidence="13">
        <text>a (3S)-3-hydroxyacyl-CoA + NAD(+) = a 3-oxoacyl-CoA + NADH + H(+)</text>
        <dbReference type="Rhea" id="RHEA:22432"/>
        <dbReference type="ChEBI" id="CHEBI:15378"/>
        <dbReference type="ChEBI" id="CHEBI:57318"/>
        <dbReference type="ChEBI" id="CHEBI:57540"/>
        <dbReference type="ChEBI" id="CHEBI:57945"/>
        <dbReference type="ChEBI" id="CHEBI:90726"/>
        <dbReference type="EC" id="1.1.1.35"/>
    </reaction>
</comment>
<feature type="domain" description="3-hydroxyacyl-CoA dehydrogenase NAD binding" evidence="16">
    <location>
        <begin position="296"/>
        <end position="471"/>
    </location>
</feature>
<dbReference type="PATRIC" id="fig|123899.6.peg.3264"/>
<comment type="pathway">
    <text evidence="2">Lipid metabolism; fatty acid beta-oxidation.</text>
</comment>
<dbReference type="PANTHER" id="PTHR23309:SF51">
    <property type="entry name" value="3-HYDROXYACYL-COA DEHYDROGENASE-RELATED"/>
    <property type="match status" value="1"/>
</dbReference>
<dbReference type="AlphaFoldDB" id="A0A157SQ72"/>
<dbReference type="Gene3D" id="3.90.226.10">
    <property type="entry name" value="2-enoyl-CoA Hydratase, Chain A, domain 1"/>
    <property type="match status" value="1"/>
</dbReference>
<dbReference type="KEGG" id="btrm:SAMEA390648703267"/>
<comment type="similarity">
    <text evidence="14">Belongs to the enoyl-CoA hydratase/isomerase family.</text>
</comment>
<evidence type="ECO:0000256" key="2">
    <source>
        <dbReference type="ARBA" id="ARBA00005005"/>
    </source>
</evidence>
<dbReference type="GO" id="GO:0006635">
    <property type="term" value="P:fatty acid beta-oxidation"/>
    <property type="evidence" value="ECO:0007669"/>
    <property type="project" value="UniProtKB-UniPathway"/>
</dbReference>
<dbReference type="SUPFAM" id="SSF48179">
    <property type="entry name" value="6-phosphogluconate dehydrogenase C-terminal domain-like"/>
    <property type="match status" value="2"/>
</dbReference>
<reference evidence="17 18" key="1">
    <citation type="submission" date="2016-04" db="EMBL/GenBank/DDBJ databases">
        <authorList>
            <consortium name="Pathogen Informatics"/>
        </authorList>
    </citation>
    <scope>NUCLEOTIDE SEQUENCE [LARGE SCALE GENOMIC DNA]</scope>
    <source>
        <strain evidence="17 18">H044680328</strain>
    </source>
</reference>
<dbReference type="InterPro" id="IPR006176">
    <property type="entry name" value="3-OHacyl-CoA_DH_NAD-bd"/>
</dbReference>
<dbReference type="Gene3D" id="3.40.50.720">
    <property type="entry name" value="NAD(P)-binding Rossmann-like Domain"/>
    <property type="match status" value="1"/>
</dbReference>
<sequence>MTQLAYQVLDGIALIVMQNPPVNSMGHIQRRQILNALERSGEDAQIRAVVITGSEEVFSGGADITEFGTPKANRQPTLRDIIEALDEFPKPVIAAIDGICLGGGLELALAAHYRIATRRAVVGLPEVKLGLLPGAGGTQRLPRLVGLERGLDMIVHGKKERAAALADTRLFDLIVEDGVADAAVAFARRRLEAGDAPPRTRDIRMTEPDAEAFLQVVRRNISAANPRFPAPMQCVEAVAGCLLPFDEGIRKERALFVQLMSTPESAALRHVFAAERAAAKVPGITKETPRRVIQRVGVVGAGTMGTGICMSFLNAGIPVTLLDLDGDVLARGVATIRKHYDATMRKGRISATELEKRMSLLGTTRMYGDLKDADLVVEAVFEDMAIKEKVFRALDEALKPGAILATNTSTLDVNVIAGFVKRPEDVLGLHFFSPANVMRLLEIVRADRTSAEVLATALAVAKTIGKQPVVSGVCDGFIGNRMLNGYRTAGEELLLLGASPREIDRALEDFGFAMGPYRMGDLAGLDIGWAIRKRRQAEHPDRDFSSVADRLCEAGRFGQKTGAGWYRYEEGGRIPHEDPVVADILDAYRRENSIEPSSFTPREIVDRCVFALVNEGARIVEEGVSQRVSDLDIVYLNGYGFPLQRGGPMHYAQQVGIFNVVRALRRFAAHSRIPDFWQPAALLSSLANSGEALT</sequence>
<feature type="domain" description="3-hydroxyacyl-CoA dehydrogenase C-terminal" evidence="15">
    <location>
        <begin position="604"/>
        <end position="691"/>
    </location>
</feature>